<comment type="similarity">
    <text evidence="6">Belongs to the ABC-4 integral membrane protein family.</text>
</comment>
<keyword evidence="3 7" id="KW-0812">Transmembrane</keyword>
<name>A0ABP4CCZ5_9ACTN</name>
<accession>A0ABP4CCZ5</accession>
<feature type="transmembrane region" description="Helical" evidence="7">
    <location>
        <begin position="393"/>
        <end position="413"/>
    </location>
</feature>
<evidence type="ECO:0000256" key="1">
    <source>
        <dbReference type="ARBA" id="ARBA00004651"/>
    </source>
</evidence>
<keyword evidence="4 7" id="KW-1133">Transmembrane helix</keyword>
<gene>
    <name evidence="10" type="ORF">GCM10009550_67500</name>
</gene>
<evidence type="ECO:0000256" key="5">
    <source>
        <dbReference type="ARBA" id="ARBA00023136"/>
    </source>
</evidence>
<evidence type="ECO:0000256" key="7">
    <source>
        <dbReference type="SAM" id="Phobius"/>
    </source>
</evidence>
<comment type="caution">
    <text evidence="10">The sequence shown here is derived from an EMBL/GenBank/DDBJ whole genome shotgun (WGS) entry which is preliminary data.</text>
</comment>
<feature type="signal peptide" evidence="8">
    <location>
        <begin position="1"/>
        <end position="17"/>
    </location>
</feature>
<feature type="transmembrane region" description="Helical" evidence="7">
    <location>
        <begin position="675"/>
        <end position="697"/>
    </location>
</feature>
<dbReference type="InterPro" id="IPR050250">
    <property type="entry name" value="Macrolide_Exporter_MacB"/>
</dbReference>
<dbReference type="PANTHER" id="PTHR30572:SF4">
    <property type="entry name" value="ABC TRANSPORTER PERMEASE YTRF"/>
    <property type="match status" value="1"/>
</dbReference>
<evidence type="ECO:0000313" key="11">
    <source>
        <dbReference type="Proteomes" id="UP001500665"/>
    </source>
</evidence>
<feature type="transmembrane region" description="Helical" evidence="7">
    <location>
        <begin position="425"/>
        <end position="453"/>
    </location>
</feature>
<reference evidence="11" key="1">
    <citation type="journal article" date="2019" name="Int. J. Syst. Evol. Microbiol.">
        <title>The Global Catalogue of Microorganisms (GCM) 10K type strain sequencing project: providing services to taxonomists for standard genome sequencing and annotation.</title>
        <authorList>
            <consortium name="The Broad Institute Genomics Platform"/>
            <consortium name="The Broad Institute Genome Sequencing Center for Infectious Disease"/>
            <person name="Wu L."/>
            <person name="Ma J."/>
        </authorList>
    </citation>
    <scope>NUCLEOTIDE SEQUENCE [LARGE SCALE GENOMIC DNA]</scope>
    <source>
        <strain evidence="11">JCM 10696</strain>
    </source>
</reference>
<feature type="transmembrane region" description="Helical" evidence="7">
    <location>
        <begin position="474"/>
        <end position="493"/>
    </location>
</feature>
<proteinExistence type="inferred from homology"/>
<feature type="domain" description="ABC3 transporter permease C-terminal" evidence="9">
    <location>
        <begin position="626"/>
        <end position="739"/>
    </location>
</feature>
<feature type="transmembrane region" description="Helical" evidence="7">
    <location>
        <begin position="247"/>
        <end position="272"/>
    </location>
</feature>
<feature type="transmembrane region" description="Helical" evidence="7">
    <location>
        <begin position="625"/>
        <end position="644"/>
    </location>
</feature>
<feature type="transmembrane region" description="Helical" evidence="7">
    <location>
        <begin position="344"/>
        <end position="362"/>
    </location>
</feature>
<evidence type="ECO:0000256" key="4">
    <source>
        <dbReference type="ARBA" id="ARBA00022989"/>
    </source>
</evidence>
<feature type="chain" id="PRO_5046261244" evidence="8">
    <location>
        <begin position="18"/>
        <end position="743"/>
    </location>
</feature>
<dbReference type="EMBL" id="BAAAHH010000041">
    <property type="protein sequence ID" value="GAA0966033.1"/>
    <property type="molecule type" value="Genomic_DNA"/>
</dbReference>
<feature type="transmembrane region" description="Helical" evidence="7">
    <location>
        <begin position="302"/>
        <end position="324"/>
    </location>
</feature>
<feature type="domain" description="ABC3 transporter permease C-terminal" evidence="9">
    <location>
        <begin position="255"/>
        <end position="372"/>
    </location>
</feature>
<evidence type="ECO:0000259" key="9">
    <source>
        <dbReference type="Pfam" id="PF02687"/>
    </source>
</evidence>
<keyword evidence="2" id="KW-1003">Cell membrane</keyword>
<organism evidence="10 11">
    <name type="scientific">Actinocorallia libanotica</name>
    <dbReference type="NCBI Taxonomy" id="46162"/>
    <lineage>
        <taxon>Bacteria</taxon>
        <taxon>Bacillati</taxon>
        <taxon>Actinomycetota</taxon>
        <taxon>Actinomycetes</taxon>
        <taxon>Streptosporangiales</taxon>
        <taxon>Thermomonosporaceae</taxon>
        <taxon>Actinocorallia</taxon>
    </lineage>
</organism>
<dbReference type="PANTHER" id="PTHR30572">
    <property type="entry name" value="MEMBRANE COMPONENT OF TRANSPORTER-RELATED"/>
    <property type="match status" value="1"/>
</dbReference>
<protein>
    <submittedName>
        <fullName evidence="10">FtsX-like permease family protein</fullName>
    </submittedName>
</protein>
<keyword evidence="11" id="KW-1185">Reference proteome</keyword>
<evidence type="ECO:0000256" key="8">
    <source>
        <dbReference type="SAM" id="SignalP"/>
    </source>
</evidence>
<evidence type="ECO:0000256" key="6">
    <source>
        <dbReference type="ARBA" id="ARBA00038076"/>
    </source>
</evidence>
<dbReference type="Pfam" id="PF02687">
    <property type="entry name" value="FtsX"/>
    <property type="match status" value="2"/>
</dbReference>
<feature type="transmembrane region" description="Helical" evidence="7">
    <location>
        <begin position="709"/>
        <end position="731"/>
    </location>
</feature>
<comment type="subcellular location">
    <subcellularLocation>
        <location evidence="1">Cell membrane</location>
        <topology evidence="1">Multi-pass membrane protein</topology>
    </subcellularLocation>
</comment>
<keyword evidence="5 7" id="KW-0472">Membrane</keyword>
<evidence type="ECO:0000256" key="2">
    <source>
        <dbReference type="ARBA" id="ARBA00022475"/>
    </source>
</evidence>
<evidence type="ECO:0000313" key="10">
    <source>
        <dbReference type="EMBL" id="GAA0966033.1"/>
    </source>
</evidence>
<keyword evidence="8" id="KW-0732">Signal</keyword>
<evidence type="ECO:0000256" key="3">
    <source>
        <dbReference type="ARBA" id="ARBA00022692"/>
    </source>
</evidence>
<dbReference type="RefSeq" id="WP_344245905.1">
    <property type="nucleotide sequence ID" value="NZ_BAAAHH010000041.1"/>
</dbReference>
<dbReference type="InterPro" id="IPR003838">
    <property type="entry name" value="ABC3_permease_C"/>
</dbReference>
<sequence length="743" mass="77155">MLTLVLASLRARKAAFAGAFLALFCAAALVTACGTLLDTGLRGRIAPERYAGAPLIVSGDQYVRETEVKKGKAKEKAKPIAERAWIPAELADRIGSVPGVERVVTEVTFPVRLPGVAQAWGHGWESAGLTPFTLRQGVAPRDARDLVVDARTAGLKGLSPGDEVDLGTGIYRVSGITAQEPEYQAALFFTTEEAGRLAGRPGMLTAIGVFPAVDVSRALEGTTATAHTGDARGRVEFLGAENARVRLISLGGALGGTSLLVAVLVVVGTLALTIQQRQREIAVLRAVAATPRQLREMIGGETLLVGLAAALPGSAAGLLLAGWLRTRFVELGAMPENLALVRSPFPVFAALVATAVTAWAAARLSARRVIRIRPVEALGAAALEPARPGLPRLVAGAVLLAGSIALTLVLSGLDTEAASSPVVVLAALLWTMAVAVLGPMIVRIAAAVLGPLLRLDGAVGHLAAANLRTRASRFASVLTPLTLMIALSATILFTRTTMEKAAEDEHRAGTRTSAPAVHTSVRVGLGRYAAQGVDPRAVDPGVRSGDLADLDERTVAVGERMDREVGDIVRLTLGDGTPGEFEVIAVYTRDLAFGDLLFDRGLLARHVDDPYGAAAPAQNNAEVNYVAMGLIIAFAAIAVVNTLAMSTAERGREFALLRLSGATRRQVLRMSRWEALAATAVAAVLGSAIALVVLTAFSRGMTGLARPHVPPSALLAIVLAAGVLALVATALPARAALRTALTS</sequence>
<dbReference type="Proteomes" id="UP001500665">
    <property type="component" value="Unassembled WGS sequence"/>
</dbReference>